<organism evidence="1 2">
    <name type="scientific">Glossina fuscipes</name>
    <dbReference type="NCBI Taxonomy" id="7396"/>
    <lineage>
        <taxon>Eukaryota</taxon>
        <taxon>Metazoa</taxon>
        <taxon>Ecdysozoa</taxon>
        <taxon>Arthropoda</taxon>
        <taxon>Hexapoda</taxon>
        <taxon>Insecta</taxon>
        <taxon>Pterygota</taxon>
        <taxon>Neoptera</taxon>
        <taxon>Endopterygota</taxon>
        <taxon>Diptera</taxon>
        <taxon>Brachycera</taxon>
        <taxon>Muscomorpha</taxon>
        <taxon>Hippoboscoidea</taxon>
        <taxon>Glossinidae</taxon>
        <taxon>Glossina</taxon>
    </lineage>
</organism>
<reference evidence="2" key="1">
    <citation type="submission" date="2025-08" db="UniProtKB">
        <authorList>
            <consortium name="RefSeq"/>
        </authorList>
    </citation>
    <scope>IDENTIFICATION</scope>
    <source>
        <tissue evidence="2">Whole body pupa</tissue>
    </source>
</reference>
<proteinExistence type="predicted"/>
<accession>A0A9C5ZF70</accession>
<evidence type="ECO:0000313" key="1">
    <source>
        <dbReference type="Proteomes" id="UP000092443"/>
    </source>
</evidence>
<evidence type="ECO:0000313" key="2">
    <source>
        <dbReference type="RefSeq" id="XP_037895417.1"/>
    </source>
</evidence>
<gene>
    <name evidence="2" type="primary">LOC119641056</name>
</gene>
<dbReference type="RefSeq" id="XP_037895417.1">
    <property type="nucleotide sequence ID" value="XM_038039489.1"/>
</dbReference>
<keyword evidence="1" id="KW-1185">Reference proteome</keyword>
<sequence length="156" mass="17338">MANNQVPMAVFIVALLGAHEVKRFSTWCSRSTITSFQIGIFLNGMNYYCYAIKSAREESVVGDEELWENKVDAEFTAGNEKLQNTNATNVNSLNKTINSVENSARASNVVTTNINGNKVENVAKRSLIDPKFKSVITNSDSKATKRTVKNSKLLRR</sequence>
<dbReference type="Proteomes" id="UP000092443">
    <property type="component" value="Unplaced"/>
</dbReference>
<protein>
    <submittedName>
        <fullName evidence="2">Uncharacterized protein LOC119641056</fullName>
    </submittedName>
</protein>
<dbReference type="KEGG" id="gfs:119641056"/>
<dbReference type="AlphaFoldDB" id="A0A9C5ZF70"/>
<name>A0A9C5ZF70_9MUSC</name>
<dbReference type="GeneID" id="119641056"/>